<reference evidence="2" key="1">
    <citation type="submission" date="2016-10" db="EMBL/GenBank/DDBJ databases">
        <authorList>
            <person name="Varghese N."/>
            <person name="Submissions S."/>
        </authorList>
    </citation>
    <scope>NUCLEOTIDE SEQUENCE [LARGE SCALE GENOMIC DNA]</scope>
    <source>
        <strain evidence="2">DSM 19684</strain>
    </source>
</reference>
<dbReference type="EMBL" id="FNBH01000001">
    <property type="protein sequence ID" value="SDE87116.1"/>
    <property type="molecule type" value="Genomic_DNA"/>
</dbReference>
<dbReference type="Proteomes" id="UP000199203">
    <property type="component" value="Unassembled WGS sequence"/>
</dbReference>
<dbReference type="STRING" id="454006.SAMN05421825_0457"/>
<name>A0A1G7GG79_9FLAO</name>
<proteinExistence type="predicted"/>
<organism evidence="1 2">
    <name type="scientific">Epilithonimonas hungarica</name>
    <dbReference type="NCBI Taxonomy" id="454006"/>
    <lineage>
        <taxon>Bacteria</taxon>
        <taxon>Pseudomonadati</taxon>
        <taxon>Bacteroidota</taxon>
        <taxon>Flavobacteriia</taxon>
        <taxon>Flavobacteriales</taxon>
        <taxon>Weeksellaceae</taxon>
        <taxon>Chryseobacterium group</taxon>
        <taxon>Epilithonimonas</taxon>
    </lineage>
</organism>
<gene>
    <name evidence="1" type="ORF">SAMN05421825_0457</name>
</gene>
<evidence type="ECO:0000313" key="1">
    <source>
        <dbReference type="EMBL" id="SDE87116.1"/>
    </source>
</evidence>
<protein>
    <submittedName>
        <fullName evidence="1">Uncharacterized protein</fullName>
    </submittedName>
</protein>
<accession>A0A1G7GG79</accession>
<keyword evidence="2" id="KW-1185">Reference proteome</keyword>
<dbReference type="AlphaFoldDB" id="A0A1G7GG79"/>
<sequence>MQKEKINTFDKNKTLQSLRGSFGIERIKISNKFANEAYNRVLKKIKAKVQ</sequence>
<evidence type="ECO:0000313" key="2">
    <source>
        <dbReference type="Proteomes" id="UP000199203"/>
    </source>
</evidence>